<protein>
    <submittedName>
        <fullName evidence="1">Uncharacterized protein</fullName>
    </submittedName>
</protein>
<proteinExistence type="predicted"/>
<dbReference type="HOGENOM" id="CLU_203775_0_0_3"/>
<dbReference type="KEGG" id="cyc:PCC7424_0069"/>
<evidence type="ECO:0000313" key="1">
    <source>
        <dbReference type="EMBL" id="ACK68542.1"/>
    </source>
</evidence>
<sequence length="63" mass="7476">MIQQTPDPEAFKRAAKRLREACYVLDAFNLQLDELIAKVEEDIRRNSLRHKRLRKVEPISEPE</sequence>
<dbReference type="AlphaFoldDB" id="B7K854"/>
<accession>B7K854</accession>
<keyword evidence="2" id="KW-1185">Reference proteome</keyword>
<gene>
    <name evidence="1" type="ordered locus">PCC7424_0069</name>
</gene>
<organism evidence="1 2">
    <name type="scientific">Gloeothece citriformis (strain PCC 7424)</name>
    <name type="common">Cyanothece sp. (strain PCC 7424)</name>
    <dbReference type="NCBI Taxonomy" id="65393"/>
    <lineage>
        <taxon>Bacteria</taxon>
        <taxon>Bacillati</taxon>
        <taxon>Cyanobacteriota</taxon>
        <taxon>Cyanophyceae</taxon>
        <taxon>Oscillatoriophycideae</taxon>
        <taxon>Chroococcales</taxon>
        <taxon>Aphanothecaceae</taxon>
        <taxon>Gloeothece</taxon>
        <taxon>Gloeothece citriformis</taxon>
    </lineage>
</organism>
<dbReference type="Proteomes" id="UP000002384">
    <property type="component" value="Chromosome"/>
</dbReference>
<reference evidence="2" key="1">
    <citation type="journal article" date="2011" name="MBio">
        <title>Novel metabolic attributes of the genus Cyanothece, comprising a group of unicellular nitrogen-fixing Cyanobacteria.</title>
        <authorList>
            <person name="Bandyopadhyay A."/>
            <person name="Elvitigala T."/>
            <person name="Welsh E."/>
            <person name="Stockel J."/>
            <person name="Liberton M."/>
            <person name="Min H."/>
            <person name="Sherman L.A."/>
            <person name="Pakrasi H.B."/>
        </authorList>
    </citation>
    <scope>NUCLEOTIDE SEQUENCE [LARGE SCALE GENOMIC DNA]</scope>
    <source>
        <strain evidence="2">PCC 7424</strain>
    </source>
</reference>
<dbReference type="EMBL" id="CP001291">
    <property type="protein sequence ID" value="ACK68542.1"/>
    <property type="molecule type" value="Genomic_DNA"/>
</dbReference>
<dbReference type="RefSeq" id="WP_012597493.1">
    <property type="nucleotide sequence ID" value="NC_011729.1"/>
</dbReference>
<dbReference type="STRING" id="65393.PCC7424_0069"/>
<name>B7K854_GLOC7</name>
<evidence type="ECO:0000313" key="2">
    <source>
        <dbReference type="Proteomes" id="UP000002384"/>
    </source>
</evidence>